<dbReference type="PANTHER" id="PTHR46638:SF1">
    <property type="entry name" value="CORRINOID ADENOSYLTRANSFERASE"/>
    <property type="match status" value="1"/>
</dbReference>
<gene>
    <name evidence="1" type="primary">btuR</name>
    <name evidence="1" type="ORF">NCTC12112_00900</name>
</gene>
<organism evidence="1 2">
    <name type="scientific">Fusobacterium ulcerans</name>
    <dbReference type="NCBI Taxonomy" id="861"/>
    <lineage>
        <taxon>Bacteria</taxon>
        <taxon>Fusobacteriati</taxon>
        <taxon>Fusobacteriota</taxon>
        <taxon>Fusobacteriia</taxon>
        <taxon>Fusobacteriales</taxon>
        <taxon>Fusobacteriaceae</taxon>
        <taxon>Fusobacterium</taxon>
    </lineage>
</organism>
<dbReference type="SUPFAM" id="SSF52540">
    <property type="entry name" value="P-loop containing nucleoside triphosphate hydrolases"/>
    <property type="match status" value="1"/>
</dbReference>
<dbReference type="Gene3D" id="3.40.50.300">
    <property type="entry name" value="P-loop containing nucleotide triphosphate hydrolases"/>
    <property type="match status" value="1"/>
</dbReference>
<dbReference type="AlphaFoldDB" id="A0AAX2J865"/>
<dbReference type="Pfam" id="PF02572">
    <property type="entry name" value="CobA_CobO_BtuR"/>
    <property type="match status" value="1"/>
</dbReference>
<dbReference type="GeneID" id="78455478"/>
<dbReference type="InterPro" id="IPR003724">
    <property type="entry name" value="CblAdoTrfase_CobA"/>
</dbReference>
<dbReference type="GO" id="GO:0008817">
    <property type="term" value="F:corrinoid adenosyltransferase activity"/>
    <property type="evidence" value="ECO:0007669"/>
    <property type="project" value="UniProtKB-EC"/>
</dbReference>
<proteinExistence type="predicted"/>
<name>A0AAX2J865_9FUSO</name>
<dbReference type="CDD" id="cd00561">
    <property type="entry name" value="CobA_ACA"/>
    <property type="match status" value="1"/>
</dbReference>
<dbReference type="InterPro" id="IPR027417">
    <property type="entry name" value="P-loop_NTPase"/>
</dbReference>
<accession>A0AAX2J865</accession>
<dbReference type="EC" id="2.5.1.17" evidence="1"/>
<reference evidence="1 2" key="1">
    <citation type="submission" date="2018-06" db="EMBL/GenBank/DDBJ databases">
        <authorList>
            <consortium name="Pathogen Informatics"/>
            <person name="Doyle S."/>
        </authorList>
    </citation>
    <scope>NUCLEOTIDE SEQUENCE [LARGE SCALE GENOMIC DNA]</scope>
    <source>
        <strain evidence="1 2">NCTC12112</strain>
    </source>
</reference>
<dbReference type="GO" id="GO:0005524">
    <property type="term" value="F:ATP binding"/>
    <property type="evidence" value="ECO:0007669"/>
    <property type="project" value="InterPro"/>
</dbReference>
<keyword evidence="1" id="KW-0808">Transferase</keyword>
<protein>
    <submittedName>
        <fullName evidence="1">Cob(I)yrinic acid a,c-diamide adenosyltransferase</fullName>
        <ecNumber evidence="1">2.5.1.17</ecNumber>
    </submittedName>
</protein>
<dbReference type="KEGG" id="ful:C4N20_11695"/>
<dbReference type="RefSeq" id="WP_005976552.1">
    <property type="nucleotide sequence ID" value="NZ_BAABXY010000001.1"/>
</dbReference>
<dbReference type="Proteomes" id="UP000249008">
    <property type="component" value="Chromosome 1"/>
</dbReference>
<dbReference type="GO" id="GO:0009236">
    <property type="term" value="P:cobalamin biosynthetic process"/>
    <property type="evidence" value="ECO:0007669"/>
    <property type="project" value="InterPro"/>
</dbReference>
<dbReference type="PANTHER" id="PTHR46638">
    <property type="entry name" value="CORRINOID ADENOSYLTRANSFERASE"/>
    <property type="match status" value="1"/>
</dbReference>
<dbReference type="EMBL" id="LS483487">
    <property type="protein sequence ID" value="SQJ00606.1"/>
    <property type="molecule type" value="Genomic_DNA"/>
</dbReference>
<evidence type="ECO:0000313" key="2">
    <source>
        <dbReference type="Proteomes" id="UP000249008"/>
    </source>
</evidence>
<sequence>MKRYTQIYTGNGKGKTTAALGLAVRALGNDYHVYIGQFMKGQEYGELRTFAKLDNIIIERFGTENCIISKDHVQQIDIDKAKAGLKRAKEALICGDYELVILDEICVAHFFGLVTEDEILALMELKPENVELVLTGRYAPQAIIDRADLVTEMKEIKHYYNIGVMARDGIER</sequence>
<dbReference type="PIRSF" id="PIRSF015617">
    <property type="entry name" value="Adensltrnsf_CobA"/>
    <property type="match status" value="1"/>
</dbReference>
<evidence type="ECO:0000313" key="1">
    <source>
        <dbReference type="EMBL" id="SQJ00606.1"/>
    </source>
</evidence>